<dbReference type="PANTHER" id="PTHR46967">
    <property type="entry name" value="INSULIN-LIKE GROWTH FACTOR BINDING PROTEIN,N-TERMINAL"/>
    <property type="match status" value="1"/>
</dbReference>
<dbReference type="EMBL" id="BLIY01000007">
    <property type="protein sequence ID" value="GFE53822.1"/>
    <property type="molecule type" value="Genomic_DNA"/>
</dbReference>
<feature type="transmembrane region" description="Helical" evidence="2">
    <location>
        <begin position="5999"/>
        <end position="6024"/>
    </location>
</feature>
<dbReference type="Pfam" id="PF07699">
    <property type="entry name" value="Ephrin_rec_like"/>
    <property type="match status" value="6"/>
</dbReference>
<dbReference type="SUPFAM" id="SSF57184">
    <property type="entry name" value="Growth factor receptor domain"/>
    <property type="match status" value="3"/>
</dbReference>
<dbReference type="SMART" id="SM01411">
    <property type="entry name" value="Ephrin_rec_like"/>
    <property type="match status" value="19"/>
</dbReference>
<keyword evidence="3" id="KW-0732">Signal</keyword>
<feature type="transmembrane region" description="Helical" evidence="2">
    <location>
        <begin position="2357"/>
        <end position="2377"/>
    </location>
</feature>
<feature type="domain" description="Tyrosine-protein kinase ephrin type A/B receptor-like" evidence="4">
    <location>
        <begin position="1254"/>
        <end position="1305"/>
    </location>
</feature>
<accession>A0A9W5TCB8</accession>
<feature type="chain" id="PRO_5040830376" evidence="3">
    <location>
        <begin position="22"/>
        <end position="6441"/>
    </location>
</feature>
<dbReference type="InterPro" id="IPR011641">
    <property type="entry name" value="Tyr-kin_ephrin_A/B_rcpt-like"/>
</dbReference>
<keyword evidence="7" id="KW-1185">Reference proteome</keyword>
<gene>
    <name evidence="6" type="ORF">BaOVIS_012260</name>
</gene>
<dbReference type="Proteomes" id="UP001057455">
    <property type="component" value="Unassembled WGS sequence"/>
</dbReference>
<dbReference type="InterPro" id="IPR009030">
    <property type="entry name" value="Growth_fac_rcpt_cys_sf"/>
</dbReference>
<evidence type="ECO:0000256" key="2">
    <source>
        <dbReference type="SAM" id="Phobius"/>
    </source>
</evidence>
<dbReference type="OrthoDB" id="410989at2759"/>
<feature type="transmembrane region" description="Helical" evidence="2">
    <location>
        <begin position="2166"/>
        <end position="2185"/>
    </location>
</feature>
<evidence type="ECO:0000313" key="6">
    <source>
        <dbReference type="EMBL" id="GFE53822.1"/>
    </source>
</evidence>
<organism evidence="6 7">
    <name type="scientific">Babesia ovis</name>
    <dbReference type="NCBI Taxonomy" id="5869"/>
    <lineage>
        <taxon>Eukaryota</taxon>
        <taxon>Sar</taxon>
        <taxon>Alveolata</taxon>
        <taxon>Apicomplexa</taxon>
        <taxon>Aconoidasida</taxon>
        <taxon>Piroplasmida</taxon>
        <taxon>Babesiidae</taxon>
        <taxon>Babesia</taxon>
    </lineage>
</organism>
<evidence type="ECO:0000259" key="5">
    <source>
        <dbReference type="Pfam" id="PF24634"/>
    </source>
</evidence>
<evidence type="ECO:0000313" key="7">
    <source>
        <dbReference type="Proteomes" id="UP001057455"/>
    </source>
</evidence>
<feature type="domain" description="Tyrosine-protein kinase ephrin type A/B receptor-like" evidence="4">
    <location>
        <begin position="5271"/>
        <end position="5312"/>
    </location>
</feature>
<feature type="coiled-coil region" evidence="1">
    <location>
        <begin position="6364"/>
        <end position="6391"/>
    </location>
</feature>
<feature type="domain" description="Tyrosine-protein kinase ephrin type A/B receptor-like" evidence="4">
    <location>
        <begin position="1530"/>
        <end position="1572"/>
    </location>
</feature>
<feature type="transmembrane region" description="Helical" evidence="2">
    <location>
        <begin position="2496"/>
        <end position="2513"/>
    </location>
</feature>
<protein>
    <submittedName>
        <fullName evidence="6">Cysteine repeat modular</fullName>
    </submittedName>
</protein>
<keyword evidence="2" id="KW-0472">Membrane</keyword>
<proteinExistence type="predicted"/>
<keyword evidence="1" id="KW-0175">Coiled coil</keyword>
<feature type="signal peptide" evidence="3">
    <location>
        <begin position="1"/>
        <end position="21"/>
    </location>
</feature>
<dbReference type="InterPro" id="IPR056048">
    <property type="entry name" value="CRMPA/B-like_DUF7631"/>
</dbReference>
<name>A0A9W5TCB8_BABOV</name>
<dbReference type="Pfam" id="PF24634">
    <property type="entry name" value="DUF7631"/>
    <property type="match status" value="1"/>
</dbReference>
<feature type="transmembrane region" description="Helical" evidence="2">
    <location>
        <begin position="2555"/>
        <end position="2574"/>
    </location>
</feature>
<evidence type="ECO:0000256" key="1">
    <source>
        <dbReference type="SAM" id="Coils"/>
    </source>
</evidence>
<feature type="transmembrane region" description="Helical" evidence="2">
    <location>
        <begin position="5781"/>
        <end position="5799"/>
    </location>
</feature>
<evidence type="ECO:0000256" key="3">
    <source>
        <dbReference type="SAM" id="SignalP"/>
    </source>
</evidence>
<feature type="domain" description="Tyrosine-protein kinase ephrin type A/B receptor-like" evidence="4">
    <location>
        <begin position="1415"/>
        <end position="1460"/>
    </location>
</feature>
<dbReference type="PANTHER" id="PTHR46967:SF1">
    <property type="entry name" value="KERATIN-ASSOCIATED PROTEIN 16-1-LIKE"/>
    <property type="match status" value="1"/>
</dbReference>
<feature type="transmembrane region" description="Helical" evidence="2">
    <location>
        <begin position="2266"/>
        <end position="2286"/>
    </location>
</feature>
<keyword evidence="2" id="KW-1133">Transmembrane helix</keyword>
<dbReference type="CDD" id="cd00185">
    <property type="entry name" value="TNFRSF"/>
    <property type="match status" value="1"/>
</dbReference>
<dbReference type="Gene3D" id="2.10.50.10">
    <property type="entry name" value="Tumor Necrosis Factor Receptor, subunit A, domain 2"/>
    <property type="match status" value="8"/>
</dbReference>
<feature type="domain" description="Tyrosine-protein kinase ephrin type A/B receptor-like" evidence="4">
    <location>
        <begin position="5020"/>
        <end position="5061"/>
    </location>
</feature>
<feature type="domain" description="DUF7631" evidence="5">
    <location>
        <begin position="5619"/>
        <end position="5667"/>
    </location>
</feature>
<comment type="caution">
    <text evidence="6">The sequence shown here is derived from an EMBL/GenBank/DDBJ whole genome shotgun (WGS) entry which is preliminary data.</text>
</comment>
<feature type="transmembrane region" description="Helical" evidence="2">
    <location>
        <begin position="2529"/>
        <end position="2548"/>
    </location>
</feature>
<feature type="domain" description="Tyrosine-protein kinase ephrin type A/B receptor-like" evidence="4">
    <location>
        <begin position="1768"/>
        <end position="1810"/>
    </location>
</feature>
<reference evidence="6" key="1">
    <citation type="submission" date="2019-12" db="EMBL/GenBank/DDBJ databases">
        <title>Genome sequence of Babesia ovis.</title>
        <authorList>
            <person name="Yamagishi J."/>
            <person name="Sevinc F."/>
            <person name="Xuan X."/>
        </authorList>
    </citation>
    <scope>NUCLEOTIDE SEQUENCE</scope>
    <source>
        <strain evidence="6">Selcuk</strain>
    </source>
</reference>
<feature type="transmembrane region" description="Helical" evidence="2">
    <location>
        <begin position="5949"/>
        <end position="5970"/>
    </location>
</feature>
<feature type="transmembrane region" description="Helical" evidence="2">
    <location>
        <begin position="6140"/>
        <end position="6161"/>
    </location>
</feature>
<feature type="transmembrane region" description="Helical" evidence="2">
    <location>
        <begin position="5751"/>
        <end position="5772"/>
    </location>
</feature>
<sequence length="6441" mass="725197">MILLKIKHLCLLALTASVVLAAEEEATDLRIAYSHNLRPVIEEKTPYTDKNMFWCIMGMHCVLPAQTSKQLEYKDPFLRKGTSDILYYPYYTITFEPMRTGANNTRLATLKYYGPTCITNRLTYTDKYTVDEHYKRLRALRVKLPSIVSVILPTKADHQLFGDEVVNIYSNDIRLMRRETKKLHDVYILKSPTSLYYQVDINGELRIVLENLAPGPAITLGCNVFVEKNVNKYNIIMPAISYGPHRIAVGQIRQLMDQAAADIFKVFVYIRPFVVTEYGQYIGVFSMVKQNKIRSHTVTVNRSGIVVAFHGINVPNVRVHFAVLSTTTVTGSTSVCGNVNPTWFETGFPGEVRTDGRVNYIQVELPLHLAGERVLICGTLDKNIANLSNYTMPFLITVLQTNVPGIIAPNIVNVDALGRATIVLNRLIHPLSEIRLKPSDNDIIRGIPNTCYSFTLNTRSARDVADDEKLMSALGDVSLSPHAIFRRMEDKEIRMMPASSLNYTPAFSYTVGKHTRWSSGPQFFPKMLLGLDKLYKISVCDRWKHQFCLADSDFDKDVGYLVPNPFVHTRLYAEWEQQSIILMLTTSPYYPKVPHITLVRLNPDRVIDYDRVCNTSSFATAQLINSNCAHAISAFKHMFNGAVNYYYQHKYRISGVEEGHIYGICYTFAGRDTVSYSSVINVASIDAVPPPRDTEYKFLTLLNPMRLAKNRRATFRNMDTNGGPVFTTTNLISPLQLKGIYMTEELSYNCSNLFHHVDSRHQMVIDKTTKRAIQGSLLGLELHADYRSTSSGPLPAGFWLPMDKNSWIVGNSRMLFKGKVNATKSLYKICVCYKDGCSSIGSMVYSAEQTFDVSRFINLSLLTRLTVGGHACIYGKDNLTCFNSIGHMKAGLRVPVELNDSSPPINDVSFSSDNRHMLVVREGLVIKYDQNLKLVKVLTTSSEIERIFAFRNITFAFLADSSIVFKMEEESLSSTEADTAINQDAGVPPTKDNKKGFLDLSKYTKVELPGISSDIVALDIWEGEELGFYHIFYVNKSLILHHSTLNVVNAHPGPSLKAKLVSTLFVIQYLSINAERKLIIKATSRVFDDEHKLFVLIHSYGSPNLSIIGTGHNSLDLHGQVKITPKLVDFIAGKNYLLGLTVDISPRGEISHSIMEIPLSRLINTTLSYVDIPTVIHLGEEYQFEPLVNNYQNRSYYTKQKGELAQYGLSVDADTGIIYGTPIKLGVVTANVKGIGDFHTSHTKLTFIVVCEKGASSDSSKTNCVKCPKGTYWNLNKDTISCLKCTDIIKGSTTVEEGSTSIADCMCPPGTYLDDIECKPCPLGTTSSTYGSLDCPLFASTPDGTSDDEDLSVGISCKAGTYLKGDACVACTIGYYCLGGTLQPFRCGYGMTTEKAGASASKDCLCDAGYEWVDGKCSPCARTSYKETIGNIRCTSCPSADDAKGVVYTSSFSATSIRQCMHCAVGYYYDANRLSCSPCPEDSFCPGKGTIPLFCPSNTITKGTNASGRNDCLCVKGYGYASTTRYILSLDNTCAQCPANSFQHMNGTNMPCMQCPQNTYTASAGSTSLGECLPGPGYYALSGDDIKGIATRLESVEPSVLQASTVKCIANAVFDDSISITVLSRSLMSCIDLCKSNIYCRFAYYADAENEMVHTDMMLSGGSSYVAYRPCKMIMAYESFRVPKVVGSMEPLDYDKHRYRVLCEIIRTNNPPNFGSLTVRRCPMNHYCPGGEKFTKFQCPENSTTLMDGASRSSHCLCLPGFELSTTSGLIKCVPCKEGFYKDNTSNASCQSCPAMMTTNNRGSVSASQCVCSVGYFASVSRSALPTTSLLQFRRLPPVLPRTSVFTNFVKNNFNLFGIVGTADVLRNISCKKCPDGYVCPGKWLPNSIFAVHNPPISCPDGSAVPQLSASANSVAKCICKPGYGAGVTFGDDVFLSCQKCAPGTFSETYSTSACQGRCIDYSITFPGASSFKECFCLPGRFMTLQLIEGEEKFVCKKCSDGTICPGGFTQRMSSSSIPDDLKEAIFSHTPQYPRMGYMAIFKRQGGPGHRDVKWMPNRHETYITQPPNPSQFKYYDSAPDIHPCIYSSRCNNFGQDGCVEGSSGYLCGSCTEGYDTRYLQSDCIKCKSKVYELMYLFLPRIILLIFVCIVCHLNNRASSDGNISIITIFKIWYMFTLSLVPLGMQQLTTSSSLVRFYTLYNNYFYKPILAFVHVERLGCWKPALHKILTLLESWGLPIPHFGSPQDINYIHLWYMQRFLALAKPLLDTLLLCILYKPGCLLYSIVKSKTMPVSRMIALDSRIKALNKMVKTGSSSYEEAEEDSTSTETELCVKSLDDAEDNNSAAMVYIKHRSPGSVFLIQQILLLLTLHLPSVVINSLSMLWCGSVKYKDGDVLKVLMHLPDQVCDANNRLFFIGRILGVSNLLLWMFMLGVLFLMLSNTRYGSRSWNTLFMAGCDTGCRWWDAVHLSRQILISCLIVCHYAVKPKGDTEYMRATCYFILHFLYVTLHLTFSPYDKRSNESFNDLESLVLFSNLCMSIFIQGSYLYDFSDFGGFPIVVSLLVHARIIWTIVLEYGHIKFANMKNNGRGEFAKMVIDFMPFAVEHRTANVYYDYKNDNVVMESSNVQVSSRSLYDRLVVRPLLKLAYFMGITSKVPKNLNSCSYSLRNRDFLVACIRNTIERCSMLKHDIVLSDKWFYFIVRYVFWYCHCLHIDVYDENLSVNALFHKVVFCHFAVQDNVSEESLAEFLVRFPLRKLSAHSTVHHKGKPCDGKCSVFSGEKKKRKVCEVAESLLVECLFDTVYDLGPVTLVEFYLGLLSLNHLHDAVVLRMFEAFSSHLVYLKDGKGFHLLREAEELNANISVLKKDIANKTEYGTEALQRYQLVSEIEELQSGIDKLNETIKREHQVIMAGRAAAAVALNLHLGVDNIVSADLSHDDILSAISYNDGGPTQRTGRRKGPYIHEEITADCSYGERCLIKLSGTYKSTAERFGITSNPNGGKHPTMLDVHKNYLEYKMSADTVPQMTSMMTTLVWIPNDKKAPKQVTIGTLWLHNYYKGIKYIAPFGKQKLITPGIKLNWAEPTFHILEVADPKDKGVPDEKIHLSETIAVVNFEDDNFLIDYHFDATKHYGLYSFWNCYEKQECTELNGVNKISLLFHLIPRGVTRFVNVTLSSLSTIFIDMPTANMSTIAADAPIIIARSCKWGHVDSPYMTIKGRATSADTSDSNTTSFKWVQESNAYQISAGDTLMLCWCGVSVDNIAKCSGHNFAIHVGNLYVQPGISGFVTCYQGTACLTYIEYKSKNVPKYFLAQTCDTDFALTFENDSIYFNTSKVADLKLAYLNAKLAINDVYSAGMYVLCEQTENPKGDGSEIIAETNQRIKIRRRMLTLPRYYVNMTGSVTLEFSENVAIYQHITASLSCNNKGYIATSTLFPIKGTKVDGMLQGGILKVCWCKPYDQVLCDRHEDFNVEVGEIFYSGFRKTTDLYCGIQSFCTIRLGFWSFYDTVQMNKRSMPKDAKFSVQKSTCDYTTNDENILSYDANRQDEIVRHIDFNYVMKNELLYTGIVNHTKPGKYNLCYKMGDQNSDVNIAHVTILGPFSTPTRNRVFLGKMFNIYVRSNYVVKVKGFLTNDSSCNLEILDNRYDVFMKKTPIAVEDHMGSTVLVWPNILILRSALGRQLETNGITMSVVSYFMCISTPSGNHSTGHSYTTIGSRVLSRYSANGPHGFSDIRRHLTGFKYTNLLVVRYINRPPSLESCEYNGWRRDIKDLLISLYTRYDESITRQFPTLIYSTNTYVCGCMGESCHTFGDFRTTILFPQDIQPSLFQIMPYDMRPIRKILVGPYLSYMDRMKLVVGIKNCGQMEIKDLYIGGATDVYHPKSPVKNNTDTSVTQKDHGATINVQWMKKQLRYIWESSNLPVVNQPGNQRVLYQMCFCPFLSQGSCRSLEDYTEWVGAVIKDSPRITKGHMLRITILPSDHDYRLPQCNANVAAQSSVTYFDAQTSDHSLTEFISDYLTTHHSNYKGFFLEVCEAILDERINEIPTYRRVFGAMHSGYFPMQKIYITIGVTQDVVLYGNQLSSAFFVNLTVIRSFGSCDSITKNIKVTSSKLVSIVHPNYAVFRNIRISEPGTYKFCVRIRPLNLRQHNALAAFSYDQLVDSSNTTFAYDSQPIENRSSSASPKPTDILTDDSTIPFLPDPKNPQSLPVTFGVHRNTKGKPEEHWGLGGIVEAVDYQVFCLPDILLLPYSNSTLPFDTKPHTVDSSCSSVWYHNYSVLCVLAKHRVAIVSDCTNVLWLVHLPIYGRSSRPYVIPQRLTSLEPVQGTRSVWITCKAFTAEHIIFLGSKHIVSMTMPEGDNGGNITYQFPHRLHNPMDFTNINDVILVSDEYTRTLFAFKKERYFATSGWQKRELLTKCYHKRLYSINRADNKATLFAVDALENTVTRYEFNADNYELVSQYIFDGLSTDAKVNAAPISNLCCIDGFIDYRDVKRPEVLLIGEGDTGRLLVLTVEDTRIELSKIINTDVVLSSVNFVNKKELLLSTWRIYHGHRSNCLLQRTIASYVNLSFYYSVLNRYTIGTHIELVPVVMGDKFDFFFEATADGDEGKSTLESMGLILDKKTGVITGSMSTNGCRTIDIGGGNFLKQKIHKMELCGVCPPSHQFNKEIQKCEQCPIGFYRNDESVETCFSCEKLRKNSTTLMVGARVGADCLCDKHYYLKNNECVPCETGTFKSEVGNAPCAGRCGANRTYTLKIVNGSPAYVCTCMRKYFDQEIALKDWEHLSVDMWNILGITFNSDTNQPSNLDILLSAAAACIPCPVGYYCPGDESLPIRCPSGYTTKDTASDNVSSCVCDRGYAFFRNIGCRVCSGFGYKDVVGNRDCRLCQDDGSVPTSIPLLPPLGPIKIVTEAMWDEELAGFRLSEPYLYPALSRLLTSITLFADTEHAMTQDRCQYCIGGTYFDVNTRYCVECPTDRFCPGGDYQPLSCGSNAVTKVSRSVTGMDCFCEKGYGNTLGGRHPTTGGVACYYCPVGQFQHLQFVDYNCLPCPDGSSTYSTGATSLLMCSPESGNYLSVTRQHRGTLVTTDLLEVLGNYFEDTLSEQREDLSIKCTKTLSSSIYSFHREKVNRDSMETCKATCVRDIYCSGYSFEPTIRFVEYDSNTHNANETIVFNGLRFLKRSYGTCTLYFFTLKFKDLLKKRLEKTSINDIVYICRVYDPVYEYEFLTKPCPKGYYCPGGSAYTRCPDNSTTMDEGAFNARQCLCLPGYEPSTAQNSVCVPCSIGSYKQEIGNVSCKRCPDRFRTFKTGAKYITDCACSPGYYADYMNGGVDRAYQSIYKRMKDNTILPTTKDDVLTFFVRLLQERHTRRHSIYPRSNPYRIMLPKEVENPHSHIESLIYLSEGHLLLPQNAPSAVICDKDRIISCKRCKPYHYCPGGWASSSPERMIHNIPYRCPEGSNVPTESTNATSISQCLCLPGYRLNIDAPEGASSALQKLMIERNAKLSLDDYNWFPKIATLNPKTESGTKPTDTTSDVSPKINTSTVHLTFSGTSSPTESSWLGRQPREQCVKCEAGMYKEGQENSSCSGRCMQYATTYGGAVSPKQCFCNYGRYMTLDDTLGSMQLTCARCLKGAVCPGGLSDEVIQALKYDRNYTDIRIYDHRRPMARFGYFAAFKEQGVELWSPVTQSPSTLQHISTDMLDFHACPLEYMCTSDSLFPCEKGSTGYLCMNCVKGYERSYFRSNCLQCDGILNAILLYLKAKVLLWIVASSILYLLHKKLYYQYVIIKIWLEFWFSMVPYGIFPLNSSSSLKRYATQYRAVFGYQQRLFTYVRVKCLFERFSTLRLSTFQSWYTQRLLIIIQPLSDGIMLYLILQILRALSHAFGTLSRQILRRYSSASTSAASVSSYDESIVGDGQRNLDPYARSRSQLGDVAISDKKPVKRRYQWLELPRCFLVMYYLSFQFICQELLQTLWCVPVQYKNESPIKVLLYMPSLVCNYNDHLFLIAMVVSCSLLATLSLILISFVFWSVRKRRYMHLFSSGRQRHTLSWDAVLFIRRFLVATVAIFQPHVLSTGASEKLRMIGSLLITVLLLILHLSVLPYQVRDDNLFNRLELFSMLLNCLTGFIILGSFNYDFNYSGLLPLGASMLYSCLLLWYMLVECGFISDLRPALRRRLGIIPNFWAFCRKLLLWHCHSHITFDYNTGNVVIERPFTGHASSRDRSLTGHRNPHVTDIGRRALCLCIEQSVSRYVMEQRNFSVPIYWEEFLVRYSFAYKYLNTRLRCGNVVGANVRVTDIFASEMFDDGPINPWQMSIATLNVPISTLVSCYKEFESTKLGLIYDLKCRYSALCVNATESLSYRDTDVREMIAKVHELENLRKRKARLQIEVASHLRNAREGQRVTFEVQDFDAGIGSLVDTVLTNEEILEKIAAVTRRKRRLNPHSE</sequence>
<feature type="transmembrane region" description="Helical" evidence="2">
    <location>
        <begin position="2419"/>
        <end position="2439"/>
    </location>
</feature>
<feature type="transmembrane region" description="Helical" evidence="2">
    <location>
        <begin position="6076"/>
        <end position="6097"/>
    </location>
</feature>
<keyword evidence="2" id="KW-0812">Transmembrane</keyword>
<evidence type="ECO:0000259" key="4">
    <source>
        <dbReference type="Pfam" id="PF07699"/>
    </source>
</evidence>
<feature type="transmembrane region" description="Helical" evidence="2">
    <location>
        <begin position="2134"/>
        <end position="2154"/>
    </location>
</feature>
<feature type="transmembrane region" description="Helical" evidence="2">
    <location>
        <begin position="6109"/>
        <end position="6128"/>
    </location>
</feature>